<reference evidence="2" key="1">
    <citation type="journal article" date="2012" name="Nature">
        <title>The tomato genome sequence provides insights into fleshy fruit evolution.</title>
        <authorList>
            <consortium name="Tomato Genome Consortium"/>
        </authorList>
    </citation>
    <scope>NUCLEOTIDE SEQUENCE [LARGE SCALE GENOMIC DNA]</scope>
    <source>
        <strain evidence="2">cv. Heinz 1706</strain>
    </source>
</reference>
<dbReference type="AlphaFoldDB" id="A0A3Q7H8Y7"/>
<sequence length="215" mass="23459">MQHLKRAFLTVVRISISAASSILTTWEKGGLLSGFPSQQRVMISPSTGKQSLGMVGRTPLLTTAKAACTAVMFWKGSIPGRCWIISLQNTVKMLSSSPQHPTHAKPRGAVVAAHAKLQALFDMKIATGTTSIASTLVLGKFPSIFLKSFMLLINTLLNPRTGMNCIQKSCAITAKWSISTVTAHLKITRATRYVHTYYKHSDSVLYSPTNTIFFN</sequence>
<keyword evidence="3" id="KW-1185">Reference proteome</keyword>
<evidence type="ECO:0000313" key="3">
    <source>
        <dbReference type="Proteomes" id="UP000004994"/>
    </source>
</evidence>
<dbReference type="Proteomes" id="UP000004994">
    <property type="component" value="Chromosome 7"/>
</dbReference>
<dbReference type="InParanoid" id="A0A3Q7H8Y7"/>
<dbReference type="EnsemblPlants" id="Solyc07g042690.3.1">
    <property type="protein sequence ID" value="Solyc07g042690.3.1"/>
    <property type="gene ID" value="Solyc07g042690.3"/>
</dbReference>
<evidence type="ECO:0000256" key="1">
    <source>
        <dbReference type="SAM" id="SignalP"/>
    </source>
</evidence>
<organism evidence="2">
    <name type="scientific">Solanum lycopersicum</name>
    <name type="common">Tomato</name>
    <name type="synonym">Lycopersicon esculentum</name>
    <dbReference type="NCBI Taxonomy" id="4081"/>
    <lineage>
        <taxon>Eukaryota</taxon>
        <taxon>Viridiplantae</taxon>
        <taxon>Streptophyta</taxon>
        <taxon>Embryophyta</taxon>
        <taxon>Tracheophyta</taxon>
        <taxon>Spermatophyta</taxon>
        <taxon>Magnoliopsida</taxon>
        <taxon>eudicotyledons</taxon>
        <taxon>Gunneridae</taxon>
        <taxon>Pentapetalae</taxon>
        <taxon>asterids</taxon>
        <taxon>lamiids</taxon>
        <taxon>Solanales</taxon>
        <taxon>Solanaceae</taxon>
        <taxon>Solanoideae</taxon>
        <taxon>Solaneae</taxon>
        <taxon>Solanum</taxon>
        <taxon>Solanum subgen. Lycopersicon</taxon>
    </lineage>
</organism>
<evidence type="ECO:0000313" key="2">
    <source>
        <dbReference type="EnsemblPlants" id="Solyc07g042690.3.1"/>
    </source>
</evidence>
<name>A0A3Q7H8Y7_SOLLC</name>
<accession>A0A3Q7H8Y7</accession>
<feature type="chain" id="PRO_5018707532" evidence="1">
    <location>
        <begin position="20"/>
        <end position="215"/>
    </location>
</feature>
<proteinExistence type="predicted"/>
<keyword evidence="1" id="KW-0732">Signal</keyword>
<reference evidence="2" key="2">
    <citation type="submission" date="2019-01" db="UniProtKB">
        <authorList>
            <consortium name="EnsemblPlants"/>
        </authorList>
    </citation>
    <scope>IDENTIFICATION</scope>
    <source>
        <strain evidence="2">cv. Heinz 1706</strain>
    </source>
</reference>
<dbReference type="Gramene" id="Solyc07g042690.3.1">
    <property type="protein sequence ID" value="Solyc07g042690.3.1"/>
    <property type="gene ID" value="Solyc07g042690.3"/>
</dbReference>
<protein>
    <submittedName>
        <fullName evidence="2">Uncharacterized protein</fullName>
    </submittedName>
</protein>
<feature type="signal peptide" evidence="1">
    <location>
        <begin position="1"/>
        <end position="19"/>
    </location>
</feature>